<feature type="domain" description="SnoaL-like" evidence="1">
    <location>
        <begin position="11"/>
        <end position="136"/>
    </location>
</feature>
<dbReference type="CDD" id="cd00531">
    <property type="entry name" value="NTF2_like"/>
    <property type="match status" value="1"/>
</dbReference>
<accession>A0A1H4I9Z7</accession>
<dbReference type="InterPro" id="IPR032710">
    <property type="entry name" value="NTF2-like_dom_sf"/>
</dbReference>
<name>A0A1H4I9Z7_9ACTN</name>
<evidence type="ECO:0000313" key="2">
    <source>
        <dbReference type="EMBL" id="SEB30909.1"/>
    </source>
</evidence>
<dbReference type="STRING" id="67331.SAMN04490357_0091"/>
<sequence>MNSPDTFARLYSEVQQFYADHFQLLDSGAADEWAATFTEDGFFHPETLPEPVRGRAALAAGVRKVHQELTEAGEQRRHWHGMVSVVPREGAEVLDVRCYALVFATPQGGAPSLRLTCVCEDVLVRVDGTWQVSERRVTRDDRPQS</sequence>
<dbReference type="InterPro" id="IPR037401">
    <property type="entry name" value="SnoaL-like"/>
</dbReference>
<gene>
    <name evidence="2" type="ORF">SAMN04490357_0091</name>
</gene>
<evidence type="ECO:0000313" key="3">
    <source>
        <dbReference type="Proteomes" id="UP000182375"/>
    </source>
</evidence>
<dbReference type="GeneID" id="95509416"/>
<protein>
    <submittedName>
        <fullName evidence="2">SnoaL-like domain-containing protein</fullName>
    </submittedName>
</protein>
<dbReference type="Pfam" id="PF13577">
    <property type="entry name" value="SnoaL_4"/>
    <property type="match status" value="1"/>
</dbReference>
<dbReference type="RefSeq" id="WP_074989975.1">
    <property type="nucleotide sequence ID" value="NZ_FNTD01000003.1"/>
</dbReference>
<dbReference type="EMBL" id="FNTD01000003">
    <property type="protein sequence ID" value="SEB30909.1"/>
    <property type="molecule type" value="Genomic_DNA"/>
</dbReference>
<reference evidence="2 3" key="1">
    <citation type="submission" date="2016-10" db="EMBL/GenBank/DDBJ databases">
        <authorList>
            <person name="de Groot N.N."/>
        </authorList>
    </citation>
    <scope>NUCLEOTIDE SEQUENCE [LARGE SCALE GENOMIC DNA]</scope>
    <source>
        <strain evidence="2 3">DSM 40306</strain>
    </source>
</reference>
<dbReference type="Gene3D" id="3.10.450.50">
    <property type="match status" value="1"/>
</dbReference>
<evidence type="ECO:0000259" key="1">
    <source>
        <dbReference type="Pfam" id="PF13577"/>
    </source>
</evidence>
<dbReference type="AlphaFoldDB" id="A0A1H4I9Z7"/>
<organism evidence="2 3">
    <name type="scientific">Streptomyces misionensis</name>
    <dbReference type="NCBI Taxonomy" id="67331"/>
    <lineage>
        <taxon>Bacteria</taxon>
        <taxon>Bacillati</taxon>
        <taxon>Actinomycetota</taxon>
        <taxon>Actinomycetes</taxon>
        <taxon>Kitasatosporales</taxon>
        <taxon>Streptomycetaceae</taxon>
        <taxon>Streptomyces</taxon>
    </lineage>
</organism>
<proteinExistence type="predicted"/>
<dbReference type="Proteomes" id="UP000182375">
    <property type="component" value="Unassembled WGS sequence"/>
</dbReference>
<dbReference type="SUPFAM" id="SSF54427">
    <property type="entry name" value="NTF2-like"/>
    <property type="match status" value="1"/>
</dbReference>